<organism evidence="2">
    <name type="scientific">hydrothermal vent metagenome</name>
    <dbReference type="NCBI Taxonomy" id="652676"/>
    <lineage>
        <taxon>unclassified sequences</taxon>
        <taxon>metagenomes</taxon>
        <taxon>ecological metagenomes</taxon>
    </lineage>
</organism>
<accession>A0A3B0TGK6</accession>
<feature type="non-terminal residue" evidence="2">
    <location>
        <position position="1"/>
    </location>
</feature>
<reference evidence="2" key="1">
    <citation type="submission" date="2018-06" db="EMBL/GenBank/DDBJ databases">
        <authorList>
            <person name="Zhirakovskaya E."/>
        </authorList>
    </citation>
    <scope>NUCLEOTIDE SEQUENCE</scope>
</reference>
<dbReference type="AlphaFoldDB" id="A0A3B0TGK6"/>
<sequence>ATAILDRLLHHAHVVTIRGESYRLREKRRSGLITNRATTLKSKPEKNK</sequence>
<gene>
    <name evidence="2" type="ORF">MNBD_ALPHA09-1574</name>
</gene>
<proteinExistence type="predicted"/>
<dbReference type="Pfam" id="PF01695">
    <property type="entry name" value="IstB_IS21"/>
    <property type="match status" value="1"/>
</dbReference>
<name>A0A3B0TGK6_9ZZZZ</name>
<protein>
    <submittedName>
        <fullName evidence="2">Mobile element protein</fullName>
    </submittedName>
</protein>
<dbReference type="EMBL" id="UOEM01000101">
    <property type="protein sequence ID" value="VAW17078.1"/>
    <property type="molecule type" value="Genomic_DNA"/>
</dbReference>
<evidence type="ECO:0000259" key="1">
    <source>
        <dbReference type="Pfam" id="PF01695"/>
    </source>
</evidence>
<evidence type="ECO:0000313" key="2">
    <source>
        <dbReference type="EMBL" id="VAW17078.1"/>
    </source>
</evidence>
<dbReference type="InterPro" id="IPR002611">
    <property type="entry name" value="IstB_ATP-bd"/>
</dbReference>
<dbReference type="GO" id="GO:0005524">
    <property type="term" value="F:ATP binding"/>
    <property type="evidence" value="ECO:0007669"/>
    <property type="project" value="InterPro"/>
</dbReference>
<feature type="domain" description="IstB-like ATP-binding" evidence="1">
    <location>
        <begin position="1"/>
        <end position="30"/>
    </location>
</feature>